<evidence type="ECO:0000313" key="1">
    <source>
        <dbReference type="EMBL" id="MCP2354991.1"/>
    </source>
</evidence>
<dbReference type="Proteomes" id="UP001139648">
    <property type="component" value="Unassembled WGS sequence"/>
</dbReference>
<comment type="caution">
    <text evidence="1">The sequence shown here is derived from an EMBL/GenBank/DDBJ whole genome shotgun (WGS) entry which is preliminary data.</text>
</comment>
<keyword evidence="2" id="KW-1185">Reference proteome</keyword>
<dbReference type="RefSeq" id="WP_253741676.1">
    <property type="nucleotide sequence ID" value="NZ_BAABKA010000056.1"/>
</dbReference>
<sequence length="62" mass="6766">MITVYVTAQGDKYHSAPDCIGLTSGQEGGEVQDYNLNPIVPKDLEEAAKKWKPCKLCRRGAA</sequence>
<reference evidence="1" key="1">
    <citation type="submission" date="2022-06" db="EMBL/GenBank/DDBJ databases">
        <title>Sequencing the genomes of 1000 actinobacteria strains.</title>
        <authorList>
            <person name="Klenk H.-P."/>
        </authorList>
    </citation>
    <scope>NUCLEOTIDE SEQUENCE</scope>
    <source>
        <strain evidence="1">DSM 46694</strain>
    </source>
</reference>
<dbReference type="EMBL" id="JAMZEB010000002">
    <property type="protein sequence ID" value="MCP2354991.1"/>
    <property type="molecule type" value="Genomic_DNA"/>
</dbReference>
<proteinExistence type="predicted"/>
<accession>A0A9X2GGK5</accession>
<protein>
    <submittedName>
        <fullName evidence="1">Uncharacterized protein</fullName>
    </submittedName>
</protein>
<organism evidence="1 2">
    <name type="scientific">Nonomuraea thailandensis</name>
    <dbReference type="NCBI Taxonomy" id="1188745"/>
    <lineage>
        <taxon>Bacteria</taxon>
        <taxon>Bacillati</taxon>
        <taxon>Actinomycetota</taxon>
        <taxon>Actinomycetes</taxon>
        <taxon>Streptosporangiales</taxon>
        <taxon>Streptosporangiaceae</taxon>
        <taxon>Nonomuraea</taxon>
    </lineage>
</organism>
<gene>
    <name evidence="1" type="ORF">HD597_002011</name>
</gene>
<dbReference type="AlphaFoldDB" id="A0A9X2GGK5"/>
<name>A0A9X2GGK5_9ACTN</name>
<evidence type="ECO:0000313" key="2">
    <source>
        <dbReference type="Proteomes" id="UP001139648"/>
    </source>
</evidence>